<evidence type="ECO:0000256" key="1">
    <source>
        <dbReference type="ARBA" id="ARBA00004141"/>
    </source>
</evidence>
<dbReference type="GO" id="GO:0022857">
    <property type="term" value="F:transmembrane transporter activity"/>
    <property type="evidence" value="ECO:0007669"/>
    <property type="project" value="InterPro"/>
</dbReference>
<dbReference type="GO" id="GO:0016020">
    <property type="term" value="C:membrane"/>
    <property type="evidence" value="ECO:0007669"/>
    <property type="project" value="UniProtKB-SubCell"/>
</dbReference>
<feature type="transmembrane region" description="Helical" evidence="8">
    <location>
        <begin position="119"/>
        <end position="135"/>
    </location>
</feature>
<dbReference type="Pfam" id="PF07690">
    <property type="entry name" value="MFS_1"/>
    <property type="match status" value="1"/>
</dbReference>
<keyword evidence="2" id="KW-0813">Transport</keyword>
<feature type="transmembrane region" description="Helical" evidence="8">
    <location>
        <begin position="175"/>
        <end position="193"/>
    </location>
</feature>
<organism evidence="10 11">
    <name type="scientific">Pseudovirgaria hyperparasitica</name>
    <dbReference type="NCBI Taxonomy" id="470096"/>
    <lineage>
        <taxon>Eukaryota</taxon>
        <taxon>Fungi</taxon>
        <taxon>Dikarya</taxon>
        <taxon>Ascomycota</taxon>
        <taxon>Pezizomycotina</taxon>
        <taxon>Dothideomycetes</taxon>
        <taxon>Dothideomycetes incertae sedis</taxon>
        <taxon>Acrospermales</taxon>
        <taxon>Acrospermaceae</taxon>
        <taxon>Pseudovirgaria</taxon>
    </lineage>
</organism>
<evidence type="ECO:0000259" key="9">
    <source>
        <dbReference type="PROSITE" id="PS50850"/>
    </source>
</evidence>
<dbReference type="InterPro" id="IPR020846">
    <property type="entry name" value="MFS_dom"/>
</dbReference>
<evidence type="ECO:0000256" key="6">
    <source>
        <dbReference type="ARBA" id="ARBA00037968"/>
    </source>
</evidence>
<evidence type="ECO:0000256" key="5">
    <source>
        <dbReference type="ARBA" id="ARBA00023136"/>
    </source>
</evidence>
<dbReference type="PANTHER" id="PTHR43791">
    <property type="entry name" value="PERMEASE-RELATED"/>
    <property type="match status" value="1"/>
</dbReference>
<dbReference type="FunFam" id="1.20.1250.20:FF:000064">
    <property type="entry name" value="MFS allantoate transporter"/>
    <property type="match status" value="1"/>
</dbReference>
<feature type="transmembrane region" description="Helical" evidence="8">
    <location>
        <begin position="83"/>
        <end position="99"/>
    </location>
</feature>
<feature type="compositionally biased region" description="Polar residues" evidence="7">
    <location>
        <begin position="464"/>
        <end position="473"/>
    </location>
</feature>
<dbReference type="GeneID" id="54483205"/>
<accession>A0A6A6VWC6</accession>
<dbReference type="InterPro" id="IPR036259">
    <property type="entry name" value="MFS_trans_sf"/>
</dbReference>
<feature type="transmembrane region" description="Helical" evidence="8">
    <location>
        <begin position="205"/>
        <end position="225"/>
    </location>
</feature>
<protein>
    <submittedName>
        <fullName evidence="10">Putative allantoate permease</fullName>
    </submittedName>
</protein>
<dbReference type="OrthoDB" id="6730379at2759"/>
<feature type="domain" description="Major facilitator superfamily (MFS) profile" evidence="9">
    <location>
        <begin position="46"/>
        <end position="456"/>
    </location>
</feature>
<dbReference type="Proteomes" id="UP000799437">
    <property type="component" value="Unassembled WGS sequence"/>
</dbReference>
<evidence type="ECO:0000256" key="4">
    <source>
        <dbReference type="ARBA" id="ARBA00022989"/>
    </source>
</evidence>
<dbReference type="RefSeq" id="XP_033595992.1">
    <property type="nucleotide sequence ID" value="XM_033742151.1"/>
</dbReference>
<keyword evidence="4 8" id="KW-1133">Transmembrane helix</keyword>
<gene>
    <name evidence="10" type="ORF">EJ05DRAFT_444960</name>
</gene>
<evidence type="ECO:0000256" key="8">
    <source>
        <dbReference type="SAM" id="Phobius"/>
    </source>
</evidence>
<dbReference type="InterPro" id="IPR011701">
    <property type="entry name" value="MFS"/>
</dbReference>
<feature type="region of interest" description="Disordered" evidence="7">
    <location>
        <begin position="458"/>
        <end position="480"/>
    </location>
</feature>
<feature type="transmembrane region" description="Helical" evidence="8">
    <location>
        <begin position="142"/>
        <end position="163"/>
    </location>
</feature>
<comment type="similarity">
    <text evidence="6">Belongs to the major facilitator superfamily. Allantoate permease family.</text>
</comment>
<dbReference type="EMBL" id="ML996584">
    <property type="protein sequence ID" value="KAF2753541.1"/>
    <property type="molecule type" value="Genomic_DNA"/>
</dbReference>
<dbReference type="PROSITE" id="PS50850">
    <property type="entry name" value="MFS"/>
    <property type="match status" value="1"/>
</dbReference>
<evidence type="ECO:0000313" key="10">
    <source>
        <dbReference type="EMBL" id="KAF2753541.1"/>
    </source>
</evidence>
<evidence type="ECO:0000313" key="11">
    <source>
        <dbReference type="Proteomes" id="UP000799437"/>
    </source>
</evidence>
<dbReference type="AlphaFoldDB" id="A0A6A6VWC6"/>
<feature type="transmembrane region" description="Helical" evidence="8">
    <location>
        <begin position="306"/>
        <end position="326"/>
    </location>
</feature>
<evidence type="ECO:0000256" key="2">
    <source>
        <dbReference type="ARBA" id="ARBA00022448"/>
    </source>
</evidence>
<keyword evidence="3 8" id="KW-0812">Transmembrane</keyword>
<comment type="subcellular location">
    <subcellularLocation>
        <location evidence="1">Membrane</location>
        <topology evidence="1">Multi-pass membrane protein</topology>
    </subcellularLocation>
</comment>
<feature type="transmembrane region" description="Helical" evidence="8">
    <location>
        <begin position="400"/>
        <end position="418"/>
    </location>
</feature>
<feature type="transmembrane region" description="Helical" evidence="8">
    <location>
        <begin position="430"/>
        <end position="451"/>
    </location>
</feature>
<feature type="transmembrane region" description="Helical" evidence="8">
    <location>
        <begin position="369"/>
        <end position="388"/>
    </location>
</feature>
<sequence length="496" mass="54831">MPGRNIEEAHIPLGKASEVITSHLTTHHEQQFALEKRTLRKIDLRLLPLMFITYNLNFMDKTILSSASVFGLRTDTHLVGTQYAWLGSAFYFGYMLWAYPTSMLIPRVPLSKYVGINTLFWGAVVALMGACNSFAPLVVLRVFLGVAEATISPAFLFVTSAWYTRSEVPTRVGVWFAGNSLGGIFASFIAFGLGHVEKGMASWRWLFVVLGIATFLWGVPMLLFLPDSIASAKFLTAEEKECALQRVEKEGTGSAGKEWKAEQAWECLRDPKSMFFFCISLLTQLPNGGTQNFQNLVLKGFGFTSLQTTLVTLPASVIAFTTIFVTGRLAGKFANISLYLIGAIVLFPLTGSAIIYSVTPSRGVKLFGYYLMSTGPGALPLSLSLVGVNYKGSSKKMTMTALLFVAYCTGNLAGPQFFKENEAPHYPTAFRGIMICYALVILVAMTLRMYLARENRKKDKTDGVTGSNSSPEQTVEHTIDDDELTDWNARGFRYRM</sequence>
<dbReference type="PANTHER" id="PTHR43791:SF10">
    <property type="entry name" value="MAJOR FACILITATOR SUPERFAMILY (MFS) PROFILE DOMAIN-CONTAINING PROTEIN"/>
    <property type="match status" value="1"/>
</dbReference>
<dbReference type="SUPFAM" id="SSF103473">
    <property type="entry name" value="MFS general substrate transporter"/>
    <property type="match status" value="1"/>
</dbReference>
<feature type="transmembrane region" description="Helical" evidence="8">
    <location>
        <begin position="338"/>
        <end position="357"/>
    </location>
</feature>
<proteinExistence type="inferred from homology"/>
<dbReference type="Gene3D" id="1.20.1250.20">
    <property type="entry name" value="MFS general substrate transporter like domains"/>
    <property type="match status" value="2"/>
</dbReference>
<evidence type="ECO:0000256" key="7">
    <source>
        <dbReference type="SAM" id="MobiDB-lite"/>
    </source>
</evidence>
<keyword evidence="11" id="KW-1185">Reference proteome</keyword>
<name>A0A6A6VWC6_9PEZI</name>
<keyword evidence="5 8" id="KW-0472">Membrane</keyword>
<evidence type="ECO:0000256" key="3">
    <source>
        <dbReference type="ARBA" id="ARBA00022692"/>
    </source>
</evidence>
<reference evidence="10" key="1">
    <citation type="journal article" date="2020" name="Stud. Mycol.">
        <title>101 Dothideomycetes genomes: a test case for predicting lifestyles and emergence of pathogens.</title>
        <authorList>
            <person name="Haridas S."/>
            <person name="Albert R."/>
            <person name="Binder M."/>
            <person name="Bloem J."/>
            <person name="Labutti K."/>
            <person name="Salamov A."/>
            <person name="Andreopoulos B."/>
            <person name="Baker S."/>
            <person name="Barry K."/>
            <person name="Bills G."/>
            <person name="Bluhm B."/>
            <person name="Cannon C."/>
            <person name="Castanera R."/>
            <person name="Culley D."/>
            <person name="Daum C."/>
            <person name="Ezra D."/>
            <person name="Gonzalez J."/>
            <person name="Henrissat B."/>
            <person name="Kuo A."/>
            <person name="Liang C."/>
            <person name="Lipzen A."/>
            <person name="Lutzoni F."/>
            <person name="Magnuson J."/>
            <person name="Mondo S."/>
            <person name="Nolan M."/>
            <person name="Ohm R."/>
            <person name="Pangilinan J."/>
            <person name="Park H.-J."/>
            <person name="Ramirez L."/>
            <person name="Alfaro M."/>
            <person name="Sun H."/>
            <person name="Tritt A."/>
            <person name="Yoshinaga Y."/>
            <person name="Zwiers L.-H."/>
            <person name="Turgeon B."/>
            <person name="Goodwin S."/>
            <person name="Spatafora J."/>
            <person name="Crous P."/>
            <person name="Grigoriev I."/>
        </authorList>
    </citation>
    <scope>NUCLEOTIDE SEQUENCE</scope>
    <source>
        <strain evidence="10">CBS 121739</strain>
    </source>
</reference>